<dbReference type="PANTHER" id="PTHR14555">
    <property type="entry name" value="MYELIN-ASSOCIATED OLIGODENDROCYTIC BASIC PROTEIN MOBP -RELATED"/>
    <property type="match status" value="1"/>
</dbReference>
<dbReference type="InterPro" id="IPR041282">
    <property type="entry name" value="FYVE_2"/>
</dbReference>
<organism evidence="6">
    <name type="scientific">Schistocephalus solidus</name>
    <name type="common">Tapeworm</name>
    <dbReference type="NCBI Taxonomy" id="70667"/>
    <lineage>
        <taxon>Eukaryota</taxon>
        <taxon>Metazoa</taxon>
        <taxon>Spiralia</taxon>
        <taxon>Lophotrochozoa</taxon>
        <taxon>Platyhelminthes</taxon>
        <taxon>Cestoda</taxon>
        <taxon>Eucestoda</taxon>
        <taxon>Diphyllobothriidea</taxon>
        <taxon>Diphyllobothriidae</taxon>
        <taxon>Schistocephalus</taxon>
    </lineage>
</organism>
<dbReference type="AlphaFoldDB" id="A0A0X3PY71"/>
<dbReference type="Pfam" id="PF02318">
    <property type="entry name" value="FYVE_2"/>
    <property type="match status" value="1"/>
</dbReference>
<sequence>RSSDLLHADGLAVVTRQCTHPLPAMETTIDTTYMQTFPWSQIESTIVRDSRENHNSIVRTGSLTSLDLCKFSEEERFQLLDVLKRDLEVRAMERNRLMKIRMELLNEDRRISISSNPSFCAICSNRLMVLFNQGRQCNLCKRIVCRRCSNHFQPIDDNLCSLCIRETFYKAMIGQWFYEKAPNRFTDYASNNIVKKIFRDRIPAVQCVSEDQLHQIVSAYLGPSRKAIINDQLVTPEIMMKVQAEQIRTFHRQYRAVKSSAVAQLRAIQSSTELAEFQVDSRTDEVTANFIQQTRAALMQLLQMLCITVEKYNFSLGVEANQTSNEVLKIAEAEVGRIVHRRVKVPDDYIIEPGDDDLETLLASVTGSPEQFLAHVLLEDLTAALMNRKEKPSAPSSEVSACVLRRSLSPRQTDYVAIRSVEDHVDSVKDYSSEITDFIPEQAYFRKPLENTTKGNIALPQMKIVCCNIELTSPDPTLSSSCEKKRSLTEKIAQVQRTASQKTIDLGKSSVQVQRAKSQASFFIPEKDYPYSDHKKESLDHFTREMVHSISRNTPSVTSKELRTFYRRPPRALKTDQRTCTVAAMSPNSTKNQTVNTNASIRTKEQSLVLLDSASQCPPKAHDTRRQTVHSLDLPVGIEAGIGTPKGHRRRQMSLTWSES</sequence>
<reference evidence="6" key="1">
    <citation type="submission" date="2016-01" db="EMBL/GenBank/DDBJ databases">
        <title>Reference transcriptome for the parasite Schistocephalus solidus: insights into the molecular evolution of parasitism.</title>
        <authorList>
            <person name="Hebert F.O."/>
            <person name="Grambauer S."/>
            <person name="Barber I."/>
            <person name="Landry C.R."/>
            <person name="Aubin-Horth N."/>
        </authorList>
    </citation>
    <scope>NUCLEOTIDE SEQUENCE</scope>
</reference>
<dbReference type="PROSITE" id="PS50081">
    <property type="entry name" value="ZF_DAG_PE_2"/>
    <property type="match status" value="1"/>
</dbReference>
<dbReference type="Gene3D" id="3.30.40.10">
    <property type="entry name" value="Zinc/RING finger domain, C3HC4 (zinc finger)"/>
    <property type="match status" value="1"/>
</dbReference>
<evidence type="ECO:0000256" key="3">
    <source>
        <dbReference type="SAM" id="MobiDB-lite"/>
    </source>
</evidence>
<dbReference type="PANTHER" id="PTHR14555:SF6">
    <property type="entry name" value="RAB EFFECTOR MYRIP"/>
    <property type="match status" value="1"/>
</dbReference>
<dbReference type="PROSITE" id="PS50916">
    <property type="entry name" value="RABBD"/>
    <property type="match status" value="1"/>
</dbReference>
<evidence type="ECO:0000313" key="6">
    <source>
        <dbReference type="EMBL" id="JAP56833.1"/>
    </source>
</evidence>
<dbReference type="EMBL" id="GEEE01006392">
    <property type="protein sequence ID" value="JAP56833.1"/>
    <property type="molecule type" value="Transcribed_RNA"/>
</dbReference>
<evidence type="ECO:0000259" key="4">
    <source>
        <dbReference type="PROSITE" id="PS50081"/>
    </source>
</evidence>
<feature type="region of interest" description="Disordered" evidence="3">
    <location>
        <begin position="638"/>
        <end position="660"/>
    </location>
</feature>
<dbReference type="InterPro" id="IPR010911">
    <property type="entry name" value="Rab_BD"/>
</dbReference>
<dbReference type="InterPro" id="IPR011011">
    <property type="entry name" value="Znf_FYVE_PHD"/>
</dbReference>
<evidence type="ECO:0008006" key="7">
    <source>
        <dbReference type="Google" id="ProtNLM"/>
    </source>
</evidence>
<dbReference type="InterPro" id="IPR002219">
    <property type="entry name" value="PKC_DAG/PE"/>
</dbReference>
<protein>
    <recommendedName>
        <fullName evidence="7">Rab effector MyRIP</fullName>
    </recommendedName>
</protein>
<dbReference type="InterPro" id="IPR051745">
    <property type="entry name" value="Intracell_Transport_Effector"/>
</dbReference>
<evidence type="ECO:0000259" key="5">
    <source>
        <dbReference type="PROSITE" id="PS50916"/>
    </source>
</evidence>
<keyword evidence="2" id="KW-0963">Cytoplasm</keyword>
<dbReference type="GO" id="GO:0003779">
    <property type="term" value="F:actin binding"/>
    <property type="evidence" value="ECO:0007669"/>
    <property type="project" value="TreeGrafter"/>
</dbReference>
<feature type="non-terminal residue" evidence="6">
    <location>
        <position position="1"/>
    </location>
</feature>
<dbReference type="InterPro" id="IPR013083">
    <property type="entry name" value="Znf_RING/FYVE/PHD"/>
</dbReference>
<dbReference type="GO" id="GO:0030864">
    <property type="term" value="C:cortical actin cytoskeleton"/>
    <property type="evidence" value="ECO:0007669"/>
    <property type="project" value="TreeGrafter"/>
</dbReference>
<dbReference type="SUPFAM" id="SSF57903">
    <property type="entry name" value="FYVE/PHD zinc finger"/>
    <property type="match status" value="1"/>
</dbReference>
<gene>
    <name evidence="6" type="ORF">TR153103</name>
</gene>
<feature type="domain" description="RabBD" evidence="5">
    <location>
        <begin position="65"/>
        <end position="180"/>
    </location>
</feature>
<name>A0A0X3PY71_SCHSO</name>
<accession>A0A0X3PY71</accession>
<dbReference type="GO" id="GO:0048471">
    <property type="term" value="C:perinuclear region of cytoplasm"/>
    <property type="evidence" value="ECO:0007669"/>
    <property type="project" value="UniProtKB-SubCell"/>
</dbReference>
<comment type="subcellular location">
    <subcellularLocation>
        <location evidence="1">Cytoplasm</location>
        <location evidence="1">Perinuclear region</location>
    </subcellularLocation>
</comment>
<evidence type="ECO:0000256" key="2">
    <source>
        <dbReference type="ARBA" id="ARBA00022490"/>
    </source>
</evidence>
<dbReference type="GO" id="GO:0031267">
    <property type="term" value="F:small GTPase binding"/>
    <property type="evidence" value="ECO:0007669"/>
    <property type="project" value="InterPro"/>
</dbReference>
<feature type="domain" description="Phorbol-ester/DAG-type" evidence="4">
    <location>
        <begin position="108"/>
        <end position="160"/>
    </location>
</feature>
<dbReference type="GO" id="GO:0006886">
    <property type="term" value="P:intracellular protein transport"/>
    <property type="evidence" value="ECO:0007669"/>
    <property type="project" value="InterPro"/>
</dbReference>
<evidence type="ECO:0000256" key="1">
    <source>
        <dbReference type="ARBA" id="ARBA00004556"/>
    </source>
</evidence>
<proteinExistence type="predicted"/>
<dbReference type="GO" id="GO:0017022">
    <property type="term" value="F:myosin binding"/>
    <property type="evidence" value="ECO:0007669"/>
    <property type="project" value="TreeGrafter"/>
</dbReference>